<name>A0AAV1JBD4_9NEOP</name>
<accession>A0AAV1JBD4</accession>
<sequence>MFVAAPAHANPIPLVSAFTNSLDDATVASHLTNGTCELLLWRHYVIKGPDIIATTNEITSRDSTIGSGTQPAFGTLRFASFPYTTHDYAEPLLVTWTLSVLFGGVHPRYREVNAEYCTSQNVRIRGSKPDWGTRVNCEPRYLRCFRLISFSVGSSDIVYFGCFKFSNGNCGVKYNDGDMNTRGCHSHQAG</sequence>
<keyword evidence="2" id="KW-1185">Reference proteome</keyword>
<proteinExistence type="predicted"/>
<dbReference type="Proteomes" id="UP001497472">
    <property type="component" value="Unassembled WGS sequence"/>
</dbReference>
<evidence type="ECO:0000313" key="1">
    <source>
        <dbReference type="EMBL" id="CAK1545928.1"/>
    </source>
</evidence>
<dbReference type="AlphaFoldDB" id="A0AAV1JBD4"/>
<gene>
    <name evidence="1" type="ORF">LNINA_LOCUS5540</name>
</gene>
<dbReference type="EMBL" id="CAVLEF010000007">
    <property type="protein sequence ID" value="CAK1545928.1"/>
    <property type="molecule type" value="Genomic_DNA"/>
</dbReference>
<reference evidence="1 2" key="1">
    <citation type="submission" date="2023-11" db="EMBL/GenBank/DDBJ databases">
        <authorList>
            <person name="Okamura Y."/>
        </authorList>
    </citation>
    <scope>NUCLEOTIDE SEQUENCE [LARGE SCALE GENOMIC DNA]</scope>
</reference>
<organism evidence="1 2">
    <name type="scientific">Leptosia nina</name>
    <dbReference type="NCBI Taxonomy" id="320188"/>
    <lineage>
        <taxon>Eukaryota</taxon>
        <taxon>Metazoa</taxon>
        <taxon>Ecdysozoa</taxon>
        <taxon>Arthropoda</taxon>
        <taxon>Hexapoda</taxon>
        <taxon>Insecta</taxon>
        <taxon>Pterygota</taxon>
        <taxon>Neoptera</taxon>
        <taxon>Endopterygota</taxon>
        <taxon>Lepidoptera</taxon>
        <taxon>Glossata</taxon>
        <taxon>Ditrysia</taxon>
        <taxon>Papilionoidea</taxon>
        <taxon>Pieridae</taxon>
        <taxon>Pierinae</taxon>
        <taxon>Leptosia</taxon>
    </lineage>
</organism>
<comment type="caution">
    <text evidence="1">The sequence shown here is derived from an EMBL/GenBank/DDBJ whole genome shotgun (WGS) entry which is preliminary data.</text>
</comment>
<evidence type="ECO:0000313" key="2">
    <source>
        <dbReference type="Proteomes" id="UP001497472"/>
    </source>
</evidence>
<protein>
    <submittedName>
        <fullName evidence="1">Uncharacterized protein</fullName>
    </submittedName>
</protein>